<protein>
    <submittedName>
        <fullName evidence="2">Uncharacterized protein</fullName>
    </submittedName>
</protein>
<feature type="compositionally biased region" description="Low complexity" evidence="1">
    <location>
        <begin position="63"/>
        <end position="79"/>
    </location>
</feature>
<feature type="compositionally biased region" description="Low complexity" evidence="1">
    <location>
        <begin position="35"/>
        <end position="51"/>
    </location>
</feature>
<feature type="compositionally biased region" description="Polar residues" evidence="1">
    <location>
        <begin position="13"/>
        <end position="23"/>
    </location>
</feature>
<sequence length="1123" mass="119649">MEQDQTAAAAAINPTNTLNSTDVPNLPAAIDGNENGATEAGANSTAAAVVVDGRDDAVDAMDSEPAAQQPSAPEAAPAEPRTYAAPLGFCAVDATQEAGAGDRADAHNDDDDDDNDDFDCEADLDVDLNDILLPFLNAMGSRRLSMVGAGETVATTPDVARPSDPARQHGATTTAGGGAKPARSRPDGEDEPQAKRHCGPAAPSVPRRPRGRPPGRANGQRRRPIMVKRFAREAPDALVREECVERVVRTRLDAVERDVDGRHAVDAVGVRLLSADNASLPAALCFRRTLEPLAEERMYTCVSPGCGRAFSCLAQNALIGCTGARSGPAAAADLEDAPDAEDRLARAAEGMHVEGFVCPLHGEHHAYCAQCLLAHLDLDTPVAGMDDHDYSEAARAAADAQLAGRWPVRCPGSVRVWIEAPPSVGMCALPPGATVAAIDPAAASVASVARCPFVLGPRFARALVERCPPADVRYALRVTLGMAEMQCAQDEHIGATPDDGDDPDLYNRDEAELEAELDNEHDAARAMDSVARRALRLTRQRGLARLMAAAEVEYRRHAAATNPHYWVSPCPYEHCVVSTHVDRMTVFGVVCIPCTGCRRLHCSGCRQGLDGCDAATVDRHTHGCYDYRHAPWFDGDDVHFLGRFLRDPATAAAASDPNRPARPEPAGVSEAQGARTLLQILLDTAGGAGVRRAIAARIAECLLRADRNGSSQRCPTCQRRVNLAEARAHTAAAAAEALTRARAAGDLAAMDAHARRLAGVYATTVDTCACGTMWCYLCERVTPTSRAQRRAIQDACDDSSLGPRVDSGISAAPYSALSADFDPPPAELHACPPAPGVAEGEQAPAGAERAEVQAWWTQRESARAYWHEAPEHGPWRHTADWSRHERASQRCEAHTRNDPLWARKWPACPPSMADLGDLRDAGFVDPKALSGAPLSSSSSSSSSSLSPSLSRTSSMPLPLARALAGRANLERFHVAKRQRLVAEAMRHIEAVPWIGPDMVAAIRGWLPADVWRRLDRTHGAFCRLADAAVGVGARPSDALALARLSDAAMLMGQPQQPQQPAQRPHPRPWVHQHAQGPISGDASAPQAHHGSAIHGAACRGPTDEDHSWVEMLSTPIHPALLQQ</sequence>
<feature type="region of interest" description="Disordered" evidence="1">
    <location>
        <begin position="155"/>
        <end position="224"/>
    </location>
</feature>
<name>S4VRC1_9VIRU</name>
<evidence type="ECO:0000256" key="1">
    <source>
        <dbReference type="SAM" id="MobiDB-lite"/>
    </source>
</evidence>
<reference evidence="2 3" key="1">
    <citation type="journal article" date="2013" name="Science">
        <title>Pandoraviruses: amoeba viruses with genomes up to 2.5 Mb reaching that of parasitic eukaryotes.</title>
        <authorList>
            <person name="Philippe N."/>
            <person name="Legendre M."/>
            <person name="Doutre G."/>
            <person name="Coute Y."/>
            <person name="Poirot O."/>
            <person name="Lescot M."/>
            <person name="Arslan D."/>
            <person name="Seltzer V."/>
            <person name="Bertaux L."/>
            <person name="Bruley C."/>
            <person name="Garin J."/>
            <person name="Claverie J.M."/>
            <person name="Abergel C."/>
        </authorList>
    </citation>
    <scope>NUCLEOTIDE SEQUENCE [LARGE SCALE GENOMIC DNA]</scope>
    <source>
        <strain evidence="2">Melbourne</strain>
    </source>
</reference>
<dbReference type="RefSeq" id="YP_008318579.1">
    <property type="nucleotide sequence ID" value="NC_021858.1"/>
</dbReference>
<organism evidence="2 3">
    <name type="scientific">Pandoravirus dulcis</name>
    <dbReference type="NCBI Taxonomy" id="1349409"/>
    <lineage>
        <taxon>Viruses</taxon>
        <taxon>Pandoravirus</taxon>
    </lineage>
</organism>
<feature type="region of interest" description="Disordered" evidence="1">
    <location>
        <begin position="930"/>
        <end position="953"/>
    </location>
</feature>
<dbReference type="EMBL" id="KC977570">
    <property type="protein sequence ID" value="AGO81910.1"/>
    <property type="molecule type" value="Genomic_DNA"/>
</dbReference>
<gene>
    <name evidence="2" type="ORF">pdul_cds_33</name>
</gene>
<feature type="compositionally biased region" description="Low complexity" evidence="1">
    <location>
        <begin position="1051"/>
        <end position="1062"/>
    </location>
</feature>
<dbReference type="KEGG" id="vg:16511898"/>
<dbReference type="Proteomes" id="UP000201566">
    <property type="component" value="Segment"/>
</dbReference>
<feature type="compositionally biased region" description="Acidic residues" evidence="1">
    <location>
        <begin position="108"/>
        <end position="119"/>
    </location>
</feature>
<feature type="region of interest" description="Disordered" evidence="1">
    <location>
        <begin position="651"/>
        <end position="670"/>
    </location>
</feature>
<feature type="compositionally biased region" description="Basic residues" evidence="1">
    <location>
        <begin position="207"/>
        <end position="224"/>
    </location>
</feature>
<feature type="region of interest" description="Disordered" evidence="1">
    <location>
        <begin position="100"/>
        <end position="119"/>
    </location>
</feature>
<evidence type="ECO:0000313" key="3">
    <source>
        <dbReference type="Proteomes" id="UP000201566"/>
    </source>
</evidence>
<feature type="region of interest" description="Disordered" evidence="1">
    <location>
        <begin position="1"/>
        <end position="79"/>
    </location>
</feature>
<evidence type="ECO:0000313" key="2">
    <source>
        <dbReference type="EMBL" id="AGO81910.1"/>
    </source>
</evidence>
<accession>S4VRC1</accession>
<dbReference type="GeneID" id="16511898"/>
<proteinExistence type="predicted"/>
<feature type="region of interest" description="Disordered" evidence="1">
    <location>
        <begin position="1051"/>
        <end position="1104"/>
    </location>
</feature>